<dbReference type="Pfam" id="PF05437">
    <property type="entry name" value="AzlD"/>
    <property type="match status" value="1"/>
</dbReference>
<feature type="transmembrane region" description="Helical" evidence="1">
    <location>
        <begin position="43"/>
        <end position="61"/>
    </location>
</feature>
<gene>
    <name evidence="2" type="ORF">KEC16_04120</name>
</gene>
<comment type="caution">
    <text evidence="2">The sequence shown here is derived from an EMBL/GenBank/DDBJ whole genome shotgun (WGS) entry which is preliminary data.</text>
</comment>
<feature type="transmembrane region" description="Helical" evidence="1">
    <location>
        <begin position="6"/>
        <end position="23"/>
    </location>
</feature>
<protein>
    <submittedName>
        <fullName evidence="2">AzlD domain-containing protein</fullName>
    </submittedName>
</protein>
<evidence type="ECO:0000313" key="3">
    <source>
        <dbReference type="Proteomes" id="UP000680714"/>
    </source>
</evidence>
<dbReference type="InterPro" id="IPR008407">
    <property type="entry name" value="Brnchd-chn_aa_trnsp_AzlD"/>
</dbReference>
<keyword evidence="3" id="KW-1185">Reference proteome</keyword>
<accession>A0ABS5I997</accession>
<dbReference type="RefSeq" id="WP_211546409.1">
    <property type="nucleotide sequence ID" value="NZ_JAGTUF010000002.1"/>
</dbReference>
<dbReference type="Proteomes" id="UP000680714">
    <property type="component" value="Unassembled WGS sequence"/>
</dbReference>
<organism evidence="2 3">
    <name type="scientific">Magnetospirillum sulfuroxidans</name>
    <dbReference type="NCBI Taxonomy" id="611300"/>
    <lineage>
        <taxon>Bacteria</taxon>
        <taxon>Pseudomonadati</taxon>
        <taxon>Pseudomonadota</taxon>
        <taxon>Alphaproteobacteria</taxon>
        <taxon>Rhodospirillales</taxon>
        <taxon>Rhodospirillaceae</taxon>
        <taxon>Magnetospirillum</taxon>
    </lineage>
</organism>
<evidence type="ECO:0000256" key="1">
    <source>
        <dbReference type="SAM" id="Phobius"/>
    </source>
</evidence>
<reference evidence="2 3" key="1">
    <citation type="submission" date="2021-04" db="EMBL/GenBank/DDBJ databases">
        <title>Magnetospirillum sulfuroxidans sp. nov., a facultative chemolithoautotrophic sulfur-oxidizing alphaproteobacterium isolated from freshwater sediment and proposals for Paramagetospirillum gen. nov., and Magnetospirillaceae fam. nov.</title>
        <authorList>
            <person name="Koziaeva V."/>
            <person name="Geelhoed J.S."/>
            <person name="Sorokin D.Y."/>
            <person name="Grouzdev D.S."/>
        </authorList>
    </citation>
    <scope>NUCLEOTIDE SEQUENCE [LARGE SCALE GENOMIC DNA]</scope>
    <source>
        <strain evidence="2 3">J10</strain>
    </source>
</reference>
<name>A0ABS5I997_9PROT</name>
<proteinExistence type="predicted"/>
<feature type="transmembrane region" description="Helical" evidence="1">
    <location>
        <begin position="67"/>
        <end position="87"/>
    </location>
</feature>
<keyword evidence="1" id="KW-0472">Membrane</keyword>
<keyword evidence="1" id="KW-0812">Transmembrane</keyword>
<keyword evidence="1" id="KW-1133">Transmembrane helix</keyword>
<sequence>MANDLLLPVVLLGGLATYLIRFLPMHAAERLNGRALPPWCHRFLLALGPSAIAALLALALADLLPIATFYAAAPAVLAGVIAVLALYRLTTNPAWSTLAGAIAYGLIHIVITV</sequence>
<evidence type="ECO:0000313" key="2">
    <source>
        <dbReference type="EMBL" id="MBR9970894.1"/>
    </source>
</evidence>
<feature type="transmembrane region" description="Helical" evidence="1">
    <location>
        <begin position="94"/>
        <end position="111"/>
    </location>
</feature>
<dbReference type="EMBL" id="JAGTUF010000002">
    <property type="protein sequence ID" value="MBR9970894.1"/>
    <property type="molecule type" value="Genomic_DNA"/>
</dbReference>